<gene>
    <name evidence="1" type="ORF">GCM10010121_088260</name>
</gene>
<accession>A0A917P6D9</accession>
<dbReference type="Proteomes" id="UP000657574">
    <property type="component" value="Unassembled WGS sequence"/>
</dbReference>
<proteinExistence type="predicted"/>
<keyword evidence="2" id="KW-1185">Reference proteome</keyword>
<evidence type="ECO:0000313" key="1">
    <source>
        <dbReference type="EMBL" id="GGJ63968.1"/>
    </source>
</evidence>
<protein>
    <submittedName>
        <fullName evidence="1">Uncharacterized protein</fullName>
    </submittedName>
</protein>
<name>A0A917P6D9_9ACTN</name>
<dbReference type="EMBL" id="BMQA01000078">
    <property type="protein sequence ID" value="GGJ63968.1"/>
    <property type="molecule type" value="Genomic_DNA"/>
</dbReference>
<evidence type="ECO:0000313" key="2">
    <source>
        <dbReference type="Proteomes" id="UP000657574"/>
    </source>
</evidence>
<comment type="caution">
    <text evidence="1">The sequence shown here is derived from an EMBL/GenBank/DDBJ whole genome shotgun (WGS) entry which is preliminary data.</text>
</comment>
<organism evidence="1 2">
    <name type="scientific">Streptomyces brasiliensis</name>
    <dbReference type="NCBI Taxonomy" id="1954"/>
    <lineage>
        <taxon>Bacteria</taxon>
        <taxon>Bacillati</taxon>
        <taxon>Actinomycetota</taxon>
        <taxon>Actinomycetes</taxon>
        <taxon>Kitasatosporales</taxon>
        <taxon>Streptomycetaceae</taxon>
        <taxon>Streptomyces</taxon>
    </lineage>
</organism>
<dbReference type="AlphaFoldDB" id="A0A917P6D9"/>
<reference evidence="1" key="2">
    <citation type="submission" date="2020-09" db="EMBL/GenBank/DDBJ databases">
        <authorList>
            <person name="Sun Q."/>
            <person name="Ohkuma M."/>
        </authorList>
    </citation>
    <scope>NUCLEOTIDE SEQUENCE</scope>
    <source>
        <strain evidence="1">JCM 3086</strain>
    </source>
</reference>
<sequence>MAAGSQSHAPGAKDLPGAYAEDLSLRQRLPESLEELHGPAQGVVDLPLPVASPG</sequence>
<reference evidence="1" key="1">
    <citation type="journal article" date="2014" name="Int. J. Syst. Evol. Microbiol.">
        <title>Complete genome sequence of Corynebacterium casei LMG S-19264T (=DSM 44701T), isolated from a smear-ripened cheese.</title>
        <authorList>
            <consortium name="US DOE Joint Genome Institute (JGI-PGF)"/>
            <person name="Walter F."/>
            <person name="Albersmeier A."/>
            <person name="Kalinowski J."/>
            <person name="Ruckert C."/>
        </authorList>
    </citation>
    <scope>NUCLEOTIDE SEQUENCE</scope>
    <source>
        <strain evidence="1">JCM 3086</strain>
    </source>
</reference>
<dbReference type="RefSeq" id="WP_373297147.1">
    <property type="nucleotide sequence ID" value="NZ_BMQA01000078.1"/>
</dbReference>